<accession>A0A1S2CQ75</accession>
<name>A0A1S2CQ75_AERSO</name>
<reference evidence="3 4" key="1">
    <citation type="submission" date="2016-09" db="EMBL/GenBank/DDBJ databases">
        <title>Draft Genome Sequence of Aeromonas sobria Strain 08005, Isolated from Sick Rana catesbeiana.</title>
        <authorList>
            <person name="Yang Q."/>
        </authorList>
    </citation>
    <scope>NUCLEOTIDE SEQUENCE [LARGE SCALE GENOMIC DNA]</scope>
    <source>
        <strain evidence="3 4">08005</strain>
    </source>
</reference>
<evidence type="ECO:0000259" key="2">
    <source>
        <dbReference type="Pfam" id="PF13006"/>
    </source>
</evidence>
<dbReference type="InterPro" id="IPR024473">
    <property type="entry name" value="Transposases_IS4_N"/>
</dbReference>
<protein>
    <recommendedName>
        <fullName evidence="2">Transposase IS4 N-terminal domain-containing protein</fullName>
    </recommendedName>
</protein>
<gene>
    <name evidence="3" type="ORF">BJD16_06010</name>
</gene>
<dbReference type="AlphaFoldDB" id="A0A1S2CQ75"/>
<dbReference type="Proteomes" id="UP000179934">
    <property type="component" value="Unassembled WGS sequence"/>
</dbReference>
<keyword evidence="1" id="KW-0812">Transmembrane</keyword>
<proteinExistence type="predicted"/>
<feature type="domain" description="Transposase IS4 N-terminal" evidence="2">
    <location>
        <begin position="16"/>
        <end position="82"/>
    </location>
</feature>
<evidence type="ECO:0000313" key="3">
    <source>
        <dbReference type="EMBL" id="OHY89881.1"/>
    </source>
</evidence>
<keyword evidence="1" id="KW-0472">Membrane</keyword>
<dbReference type="Pfam" id="PF13006">
    <property type="entry name" value="Nterm_IS4"/>
    <property type="match status" value="1"/>
</dbReference>
<organism evidence="3 4">
    <name type="scientific">Aeromonas sobria</name>
    <dbReference type="NCBI Taxonomy" id="646"/>
    <lineage>
        <taxon>Bacteria</taxon>
        <taxon>Pseudomonadati</taxon>
        <taxon>Pseudomonadota</taxon>
        <taxon>Gammaproteobacteria</taxon>
        <taxon>Aeromonadales</taxon>
        <taxon>Aeromonadaceae</taxon>
        <taxon>Aeromonas</taxon>
    </lineage>
</organism>
<sequence>MRIAQALDFLHASKAAQFESLSDLIPPELITTLLGEEEGATLRRRRMTMERLVWAIIGMTIFRHVPMTQLVNQLDILLPSSRALA</sequence>
<keyword evidence="1" id="KW-1133">Transmembrane helix</keyword>
<comment type="caution">
    <text evidence="3">The sequence shown here is derived from an EMBL/GenBank/DDBJ whole genome shotgun (WGS) entry which is preliminary data.</text>
</comment>
<evidence type="ECO:0000256" key="1">
    <source>
        <dbReference type="SAM" id="Phobius"/>
    </source>
</evidence>
<evidence type="ECO:0000313" key="4">
    <source>
        <dbReference type="Proteomes" id="UP000179934"/>
    </source>
</evidence>
<feature type="transmembrane region" description="Helical" evidence="1">
    <location>
        <begin position="52"/>
        <end position="71"/>
    </location>
</feature>
<dbReference type="EMBL" id="MKFU01000034">
    <property type="protein sequence ID" value="OHY89881.1"/>
    <property type="molecule type" value="Genomic_DNA"/>
</dbReference>